<reference evidence="6" key="1">
    <citation type="submission" date="2022-08" db="EMBL/GenBank/DDBJ databases">
        <authorList>
            <person name="Gutierrez-Valencia J."/>
        </authorList>
    </citation>
    <scope>NUCLEOTIDE SEQUENCE</scope>
</reference>
<dbReference type="InterPro" id="IPR052421">
    <property type="entry name" value="PCW_Enzyme_Inhibitor"/>
</dbReference>
<evidence type="ECO:0000259" key="5">
    <source>
        <dbReference type="SMART" id="SM00856"/>
    </source>
</evidence>
<proteinExistence type="inferred from homology"/>
<dbReference type="Pfam" id="PF04043">
    <property type="entry name" value="PMEI"/>
    <property type="match status" value="2"/>
</dbReference>
<dbReference type="Proteomes" id="UP001154282">
    <property type="component" value="Unassembled WGS sequence"/>
</dbReference>
<comment type="similarity">
    <text evidence="3">Belongs to the PMEI family.</text>
</comment>
<sequence length="316" mass="34536">MNNPNIPHTRALLIFLSLFLSLATAIQTPLLVQTCKRTSDAALCLSSLSSNPRTPSARDVETLARIELDTISTKTNATVDIIIQLLKNTTDAYMLRAYGSCVDTFGGIVVNRIPQGIAALNSKNYAEAKNQVGLVQSDVRLCFEHFSEKQPFTSGSQLVSRLAVAIAVPTPLLIQTCQRTDDNALCLSSLSSDPRTSSARNVETLALIEISTITAKTNATLDMIDQLFKNVTNADLSRAYGTCIDRFRGIMKNTIPRGIALMISANYFEAKDEIRHIQSDVGICLEQFRETQPFESGAQLMIRLTGVAIGIINLLH</sequence>
<dbReference type="PANTHER" id="PTHR36710">
    <property type="entry name" value="PECTINESTERASE INHIBITOR-LIKE"/>
    <property type="match status" value="1"/>
</dbReference>
<dbReference type="SMART" id="SM00856">
    <property type="entry name" value="PMEI"/>
    <property type="match status" value="2"/>
</dbReference>
<evidence type="ECO:0000256" key="2">
    <source>
        <dbReference type="ARBA" id="ARBA00023157"/>
    </source>
</evidence>
<evidence type="ECO:0000256" key="3">
    <source>
        <dbReference type="ARBA" id="ARBA00038471"/>
    </source>
</evidence>
<evidence type="ECO:0000256" key="1">
    <source>
        <dbReference type="ARBA" id="ARBA00022729"/>
    </source>
</evidence>
<dbReference type="GO" id="GO:0004857">
    <property type="term" value="F:enzyme inhibitor activity"/>
    <property type="evidence" value="ECO:0007669"/>
    <property type="project" value="InterPro"/>
</dbReference>
<feature type="signal peptide" evidence="4">
    <location>
        <begin position="1"/>
        <end position="25"/>
    </location>
</feature>
<feature type="domain" description="Pectinesterase inhibitor" evidence="5">
    <location>
        <begin position="26"/>
        <end position="168"/>
    </location>
</feature>
<comment type="caution">
    <text evidence="6">The sequence shown here is derived from an EMBL/GenBank/DDBJ whole genome shotgun (WGS) entry which is preliminary data.</text>
</comment>
<name>A0AAV0PB24_9ROSI</name>
<protein>
    <recommendedName>
        <fullName evidence="5">Pectinesterase inhibitor domain-containing protein</fullName>
    </recommendedName>
</protein>
<organism evidence="6 7">
    <name type="scientific">Linum tenue</name>
    <dbReference type="NCBI Taxonomy" id="586396"/>
    <lineage>
        <taxon>Eukaryota</taxon>
        <taxon>Viridiplantae</taxon>
        <taxon>Streptophyta</taxon>
        <taxon>Embryophyta</taxon>
        <taxon>Tracheophyta</taxon>
        <taxon>Spermatophyta</taxon>
        <taxon>Magnoliopsida</taxon>
        <taxon>eudicotyledons</taxon>
        <taxon>Gunneridae</taxon>
        <taxon>Pentapetalae</taxon>
        <taxon>rosids</taxon>
        <taxon>fabids</taxon>
        <taxon>Malpighiales</taxon>
        <taxon>Linaceae</taxon>
        <taxon>Linum</taxon>
    </lineage>
</organism>
<dbReference type="InterPro" id="IPR035513">
    <property type="entry name" value="Invertase/methylesterase_inhib"/>
</dbReference>
<dbReference type="SUPFAM" id="SSF101148">
    <property type="entry name" value="Plant invertase/pectin methylesterase inhibitor"/>
    <property type="match status" value="2"/>
</dbReference>
<feature type="domain" description="Pectinesterase inhibitor" evidence="5">
    <location>
        <begin position="169"/>
        <end position="311"/>
    </location>
</feature>
<evidence type="ECO:0000256" key="4">
    <source>
        <dbReference type="SAM" id="SignalP"/>
    </source>
</evidence>
<accession>A0AAV0PB24</accession>
<keyword evidence="1 4" id="KW-0732">Signal</keyword>
<dbReference type="InterPro" id="IPR006501">
    <property type="entry name" value="Pectinesterase_inhib_dom"/>
</dbReference>
<dbReference type="PANTHER" id="PTHR36710:SF18">
    <property type="entry name" value="PECTINESTERASE INHIBITOR 5-RELATED"/>
    <property type="match status" value="1"/>
</dbReference>
<feature type="chain" id="PRO_5043527364" description="Pectinesterase inhibitor domain-containing protein" evidence="4">
    <location>
        <begin position="26"/>
        <end position="316"/>
    </location>
</feature>
<keyword evidence="2" id="KW-1015">Disulfide bond</keyword>
<dbReference type="AlphaFoldDB" id="A0AAV0PB24"/>
<evidence type="ECO:0000313" key="7">
    <source>
        <dbReference type="Proteomes" id="UP001154282"/>
    </source>
</evidence>
<dbReference type="NCBIfam" id="TIGR01614">
    <property type="entry name" value="PME_inhib"/>
    <property type="match status" value="2"/>
</dbReference>
<gene>
    <name evidence="6" type="ORF">LITE_LOCUS37489</name>
</gene>
<keyword evidence="7" id="KW-1185">Reference proteome</keyword>
<evidence type="ECO:0000313" key="6">
    <source>
        <dbReference type="EMBL" id="CAI0467531.1"/>
    </source>
</evidence>
<dbReference type="Gene3D" id="1.20.140.40">
    <property type="entry name" value="Invertase/pectin methylesterase inhibitor family protein"/>
    <property type="match status" value="2"/>
</dbReference>
<dbReference type="EMBL" id="CAMGYJ010000008">
    <property type="protein sequence ID" value="CAI0467531.1"/>
    <property type="molecule type" value="Genomic_DNA"/>
</dbReference>